<feature type="domain" description="DUF11" evidence="1">
    <location>
        <begin position="884"/>
        <end position="972"/>
    </location>
</feature>
<gene>
    <name evidence="2" type="ORF">E4634_05955</name>
</gene>
<dbReference type="InterPro" id="IPR001434">
    <property type="entry name" value="OmcB-like_DUF11"/>
</dbReference>
<evidence type="ECO:0000259" key="1">
    <source>
        <dbReference type="Pfam" id="PF01345"/>
    </source>
</evidence>
<comment type="caution">
    <text evidence="2">The sequence shown here is derived from an EMBL/GenBank/DDBJ whole genome shotgun (WGS) entry which is preliminary data.</text>
</comment>
<evidence type="ECO:0000313" key="2">
    <source>
        <dbReference type="EMBL" id="TGD74741.1"/>
    </source>
</evidence>
<dbReference type="Proteomes" id="UP000298050">
    <property type="component" value="Unassembled WGS sequence"/>
</dbReference>
<feature type="domain" description="DUF11" evidence="1">
    <location>
        <begin position="373"/>
        <end position="465"/>
    </location>
</feature>
<name>A0A4Z0M5H2_9GAMM</name>
<feature type="domain" description="DUF11" evidence="1">
    <location>
        <begin position="253"/>
        <end position="333"/>
    </location>
</feature>
<keyword evidence="3" id="KW-1185">Reference proteome</keyword>
<accession>A0A4Z0M5H2</accession>
<dbReference type="EMBL" id="SRLE01000005">
    <property type="protein sequence ID" value="TGD74741.1"/>
    <property type="molecule type" value="Genomic_DNA"/>
</dbReference>
<dbReference type="PANTHER" id="PTHR34819">
    <property type="entry name" value="LARGE CYSTEINE-RICH PERIPLASMIC PROTEIN OMCB"/>
    <property type="match status" value="1"/>
</dbReference>
<dbReference type="InterPro" id="IPR051172">
    <property type="entry name" value="Chlamydia_OmcB"/>
</dbReference>
<dbReference type="RefSeq" id="WP_135441794.1">
    <property type="nucleotide sequence ID" value="NZ_SRLE01000005.1"/>
</dbReference>
<organism evidence="2 3">
    <name type="scientific">Mangrovimicrobium sediminis</name>
    <dbReference type="NCBI Taxonomy" id="2562682"/>
    <lineage>
        <taxon>Bacteria</taxon>
        <taxon>Pseudomonadati</taxon>
        <taxon>Pseudomonadota</taxon>
        <taxon>Gammaproteobacteria</taxon>
        <taxon>Cellvibrionales</taxon>
        <taxon>Halieaceae</taxon>
        <taxon>Mangrovimicrobium</taxon>
    </lineage>
</organism>
<dbReference type="AlphaFoldDB" id="A0A4Z0M5H2"/>
<protein>
    <submittedName>
        <fullName evidence="2">DUF11 domain-containing protein</fullName>
    </submittedName>
</protein>
<dbReference type="Pfam" id="PF01345">
    <property type="entry name" value="DUF11"/>
    <property type="match status" value="5"/>
</dbReference>
<reference evidence="2 3" key="1">
    <citation type="submission" date="2019-04" db="EMBL/GenBank/DDBJ databases">
        <title>Taxonomy of novel Haliea sp. from mangrove soil of West Coast of India.</title>
        <authorList>
            <person name="Verma A."/>
            <person name="Kumar P."/>
            <person name="Krishnamurthi S."/>
        </authorList>
    </citation>
    <scope>NUCLEOTIDE SEQUENCE [LARGE SCALE GENOMIC DNA]</scope>
    <source>
        <strain evidence="2 3">SAOS-164</strain>
    </source>
</reference>
<feature type="domain" description="DUF11" evidence="1">
    <location>
        <begin position="1131"/>
        <end position="1245"/>
    </location>
</feature>
<feature type="domain" description="DUF11" evidence="1">
    <location>
        <begin position="629"/>
        <end position="720"/>
    </location>
</feature>
<evidence type="ECO:0000313" key="3">
    <source>
        <dbReference type="Proteomes" id="UP000298050"/>
    </source>
</evidence>
<sequence>METIIIKRLGVLLMLLALPACRLVVSVDEGGDIVSQSGENDCGGPQCIIEVDPSGFSDVFTAVAEPGYRFDGWTGICDDFTTEVCEIEIGRALASQDRDARFGALFVLDGTPTPGQLDMVIASPEIAGAGDRLLHQITVGNGTDQVVNAVTVSYLVPTGMTFDDGVNVAPNPQNFCSSSTCNPGETVLWNLGDLAPGESVTIAVDALLSGGLVAGDSVDLDIALATDDPGEALSRNRSIGIVADSGPRAAISFDKDPILPGETVTLEVQASNGANQSISNAELLAVLPAGLAVLTASDSGVISGNQVSWPLGDLVEGAGQRRTLTAQAQGTLAPGSILLAQAKLQQTVGGNTTTVSSAQHAATLQAQASPLALAIATTADPLRPGGRVRYELTVANTALVQADDIALQVRVPVGLSFDDGTNVQPDLTYACSSSTCNTAEEAQWDLGTLVPGETRTFTIDALVSSGLDGGELIPLPVRLVSSDLADTTAVYETQRVHADSGTHLAISADRDPVIPGDSYTLRVDVGNAGNSSVELAQLLVELPDGVSVEEASGGAIITADSVSWDLGDVIEGAGVAREITISVPFDTAPGTPLLARASLRDNRLNAPERLAEHVATVQASASPLALAIAATPDPVLPAGRLRYEVTVANTSPVQADDIVLQLRVPAGLSFDDGVNVEPNLSYACSSSTCNPTEEARWDLGTLAAGETRSFSIDALVSSALTGGELIPMPLRLTTSDLDDTTAISPSLHVYASTGAQLNVTADHDPVVPGDQYTLSVNLGNAGNSSLQDAVLEVDLPAGVAVVTASPGASVGADMVSWNLGDVLEDTGLLRTLTLSVDGDATPGQPLLARARLTRSGFGTPVTLAEHVTTVQAQASPLVFALAASADPVLPGGRVRYELTVGNTSPVQADDIVVQLRVPVGLSFDDGINVEPNLSYACSSSTCNTAEEARWDLGTLAAGESRTLSVDALVSSALDGGELIPVPLRLTSSDLDDTTLLTKTALVAAAPGIQMSASAQRDPLAPGEFYSVVIDLGNVSAQTADNAELRLALPPAADFIGASDGGALVGDDVVWDMGDLLEGATRSRTANLRVAPGTVGGQALLTSASLTRDGFGEPVTRAQHTATVQDAAIPLGLAMSASPGQVVPGGRVLYTFTVSNTSAIQADDVWLQFRVPVGLSFDDANDVDPNLTFACSSSTCNTGEEAFWSLGTLAAGQSVVVTVDALVSGSLAEGSIIAVPMRLTSSDLPDTSAVTIDVEVVAP</sequence>
<dbReference type="OrthoDB" id="6057062at2"/>
<proteinExistence type="predicted"/>